<evidence type="ECO:0000313" key="3">
    <source>
        <dbReference type="Proteomes" id="UP000601435"/>
    </source>
</evidence>
<gene>
    <name evidence="2" type="ORF">SNEC2469_LOCUS13810</name>
</gene>
<feature type="non-terminal residue" evidence="2">
    <location>
        <position position="1"/>
    </location>
</feature>
<name>A0A812SMD2_9DINO</name>
<feature type="non-terminal residue" evidence="2">
    <location>
        <position position="92"/>
    </location>
</feature>
<protein>
    <submittedName>
        <fullName evidence="2">Uncharacterized protein</fullName>
    </submittedName>
</protein>
<feature type="region of interest" description="Disordered" evidence="1">
    <location>
        <begin position="1"/>
        <end position="31"/>
    </location>
</feature>
<reference evidence="2" key="1">
    <citation type="submission" date="2021-02" db="EMBL/GenBank/DDBJ databases">
        <authorList>
            <person name="Dougan E. K."/>
            <person name="Rhodes N."/>
            <person name="Thang M."/>
            <person name="Chan C."/>
        </authorList>
    </citation>
    <scope>NUCLEOTIDE SEQUENCE</scope>
</reference>
<dbReference type="OrthoDB" id="10487482at2759"/>
<dbReference type="AlphaFoldDB" id="A0A812SMD2"/>
<evidence type="ECO:0000256" key="1">
    <source>
        <dbReference type="SAM" id="MobiDB-lite"/>
    </source>
</evidence>
<dbReference type="Proteomes" id="UP000601435">
    <property type="component" value="Unassembled WGS sequence"/>
</dbReference>
<proteinExistence type="predicted"/>
<organism evidence="2 3">
    <name type="scientific">Symbiodinium necroappetens</name>
    <dbReference type="NCBI Taxonomy" id="1628268"/>
    <lineage>
        <taxon>Eukaryota</taxon>
        <taxon>Sar</taxon>
        <taxon>Alveolata</taxon>
        <taxon>Dinophyceae</taxon>
        <taxon>Suessiales</taxon>
        <taxon>Symbiodiniaceae</taxon>
        <taxon>Symbiodinium</taxon>
    </lineage>
</organism>
<evidence type="ECO:0000313" key="2">
    <source>
        <dbReference type="EMBL" id="CAE7486318.1"/>
    </source>
</evidence>
<sequence>EPESDDNGPVTASEKSGERKPRKSLGNAGSVHVPRSFHDMVLFNASVMNMSENLWFEEMLQSLRALVPNSGNISRLQEECDLLCLALVHYEQ</sequence>
<comment type="caution">
    <text evidence="2">The sequence shown here is derived from an EMBL/GenBank/DDBJ whole genome shotgun (WGS) entry which is preliminary data.</text>
</comment>
<keyword evidence="3" id="KW-1185">Reference proteome</keyword>
<dbReference type="EMBL" id="CAJNJA010022074">
    <property type="protein sequence ID" value="CAE7486318.1"/>
    <property type="molecule type" value="Genomic_DNA"/>
</dbReference>
<accession>A0A812SMD2</accession>